<dbReference type="InterPro" id="IPR005471">
    <property type="entry name" value="Tscrpt_reg_IclR_N"/>
</dbReference>
<dbReference type="EMBL" id="AZGB01000016">
    <property type="protein sequence ID" value="KRM06274.1"/>
    <property type="molecule type" value="Genomic_DNA"/>
</dbReference>
<feature type="domain" description="HTH iclR-type" evidence="4">
    <location>
        <begin position="7"/>
        <end position="69"/>
    </location>
</feature>
<dbReference type="Proteomes" id="UP000051451">
    <property type="component" value="Unassembled WGS sequence"/>
</dbReference>
<accession>A0A0R1VL76</accession>
<dbReference type="PROSITE" id="PS51078">
    <property type="entry name" value="ICLR_ED"/>
    <property type="match status" value="1"/>
</dbReference>
<dbReference type="SUPFAM" id="SSF55781">
    <property type="entry name" value="GAF domain-like"/>
    <property type="match status" value="1"/>
</dbReference>
<comment type="caution">
    <text evidence="6">The sequence shown here is derived from an EMBL/GenBank/DDBJ whole genome shotgun (WGS) entry which is preliminary data.</text>
</comment>
<dbReference type="PANTHER" id="PTHR30136:SF35">
    <property type="entry name" value="HTH-TYPE TRANSCRIPTIONAL REGULATOR RV1719"/>
    <property type="match status" value="1"/>
</dbReference>
<dbReference type="SMART" id="SM00346">
    <property type="entry name" value="HTH_ICLR"/>
    <property type="match status" value="1"/>
</dbReference>
<dbReference type="GO" id="GO:0003677">
    <property type="term" value="F:DNA binding"/>
    <property type="evidence" value="ECO:0007669"/>
    <property type="project" value="UniProtKB-KW"/>
</dbReference>
<name>A0A0R1VL76_9LACO</name>
<dbReference type="Pfam" id="PF01614">
    <property type="entry name" value="IclR_C"/>
    <property type="match status" value="1"/>
</dbReference>
<keyword evidence="2" id="KW-0238">DNA-binding</keyword>
<evidence type="ECO:0000259" key="4">
    <source>
        <dbReference type="PROSITE" id="PS51077"/>
    </source>
</evidence>
<dbReference type="GO" id="GO:0045892">
    <property type="term" value="P:negative regulation of DNA-templated transcription"/>
    <property type="evidence" value="ECO:0007669"/>
    <property type="project" value="TreeGrafter"/>
</dbReference>
<dbReference type="AlphaFoldDB" id="A0A0R1VL76"/>
<dbReference type="STRING" id="1423750.FC89_GL001146"/>
<evidence type="ECO:0000313" key="7">
    <source>
        <dbReference type="Proteomes" id="UP000051451"/>
    </source>
</evidence>
<dbReference type="InterPro" id="IPR014757">
    <property type="entry name" value="Tscrpt_reg_IclR_C"/>
</dbReference>
<dbReference type="PROSITE" id="PS51077">
    <property type="entry name" value="HTH_ICLR"/>
    <property type="match status" value="1"/>
</dbReference>
<dbReference type="InterPro" id="IPR050707">
    <property type="entry name" value="HTH_MetabolicPath_Reg"/>
</dbReference>
<dbReference type="Gene3D" id="3.30.450.40">
    <property type="match status" value="1"/>
</dbReference>
<dbReference type="InterPro" id="IPR036388">
    <property type="entry name" value="WH-like_DNA-bd_sf"/>
</dbReference>
<evidence type="ECO:0000259" key="5">
    <source>
        <dbReference type="PROSITE" id="PS51078"/>
    </source>
</evidence>
<protein>
    <submittedName>
        <fullName evidence="6">IclR family transcriptional regulator</fullName>
    </submittedName>
</protein>
<keyword evidence="3" id="KW-0804">Transcription</keyword>
<sequence length="251" mass="28569">MATKMYGSVLIKAKQITDFIADKNTSVSLKELDEHLEITKPTILKILRTLEYCGFVQQNTETKKYSLGTVFLRYGQKVAENFDIKDLTRPFLEQLRDETNETVNLGIVEKNNVVLLDKLESSRSVKLVSRIGGTMQMYSSAMGKAFLAYYSPEKLTAYLSETPLKPLTSHTITDAVELKKNLEKIRRQNFSIDDVENQLDIFCVGFIIQKNAKCYGAFSISAPKYRVNKKILNDFIKYGKKAQQNILKALP</sequence>
<organism evidence="6 7">
    <name type="scientific">Liquorilactobacillus ghanensis DSM 18630</name>
    <dbReference type="NCBI Taxonomy" id="1423750"/>
    <lineage>
        <taxon>Bacteria</taxon>
        <taxon>Bacillati</taxon>
        <taxon>Bacillota</taxon>
        <taxon>Bacilli</taxon>
        <taxon>Lactobacillales</taxon>
        <taxon>Lactobacillaceae</taxon>
        <taxon>Liquorilactobacillus</taxon>
    </lineage>
</organism>
<proteinExistence type="predicted"/>
<dbReference type="GO" id="GO:0003700">
    <property type="term" value="F:DNA-binding transcription factor activity"/>
    <property type="evidence" value="ECO:0007669"/>
    <property type="project" value="TreeGrafter"/>
</dbReference>
<keyword evidence="1" id="KW-0805">Transcription regulation</keyword>
<dbReference type="PATRIC" id="fig|1423750.3.peg.1172"/>
<keyword evidence="7" id="KW-1185">Reference proteome</keyword>
<gene>
    <name evidence="6" type="ORF">FC89_GL001146</name>
</gene>
<dbReference type="OrthoDB" id="9791752at2"/>
<evidence type="ECO:0000256" key="1">
    <source>
        <dbReference type="ARBA" id="ARBA00023015"/>
    </source>
</evidence>
<dbReference type="Gene3D" id="1.10.10.10">
    <property type="entry name" value="Winged helix-like DNA-binding domain superfamily/Winged helix DNA-binding domain"/>
    <property type="match status" value="1"/>
</dbReference>
<dbReference type="RefSeq" id="WP_057871883.1">
    <property type="nucleotide sequence ID" value="NZ_AZGB01000016.1"/>
</dbReference>
<dbReference type="InterPro" id="IPR029016">
    <property type="entry name" value="GAF-like_dom_sf"/>
</dbReference>
<evidence type="ECO:0000313" key="6">
    <source>
        <dbReference type="EMBL" id="KRM06274.1"/>
    </source>
</evidence>
<reference evidence="6 7" key="1">
    <citation type="journal article" date="2015" name="Genome Announc.">
        <title>Expanding the biotechnology potential of lactobacilli through comparative genomics of 213 strains and associated genera.</title>
        <authorList>
            <person name="Sun Z."/>
            <person name="Harris H.M."/>
            <person name="McCann A."/>
            <person name="Guo C."/>
            <person name="Argimon S."/>
            <person name="Zhang W."/>
            <person name="Yang X."/>
            <person name="Jeffery I.B."/>
            <person name="Cooney J.C."/>
            <person name="Kagawa T.F."/>
            <person name="Liu W."/>
            <person name="Song Y."/>
            <person name="Salvetti E."/>
            <person name="Wrobel A."/>
            <person name="Rasinkangas P."/>
            <person name="Parkhill J."/>
            <person name="Rea M.C."/>
            <person name="O'Sullivan O."/>
            <person name="Ritari J."/>
            <person name="Douillard F.P."/>
            <person name="Paul Ross R."/>
            <person name="Yang R."/>
            <person name="Briner A.E."/>
            <person name="Felis G.E."/>
            <person name="de Vos W.M."/>
            <person name="Barrangou R."/>
            <person name="Klaenhammer T.R."/>
            <person name="Caufield P.W."/>
            <person name="Cui Y."/>
            <person name="Zhang H."/>
            <person name="O'Toole P.W."/>
        </authorList>
    </citation>
    <scope>NUCLEOTIDE SEQUENCE [LARGE SCALE GENOMIC DNA]</scope>
    <source>
        <strain evidence="6 7">DSM 18630</strain>
    </source>
</reference>
<dbReference type="Pfam" id="PF09339">
    <property type="entry name" value="HTH_IclR"/>
    <property type="match status" value="1"/>
</dbReference>
<dbReference type="PANTHER" id="PTHR30136">
    <property type="entry name" value="HELIX-TURN-HELIX TRANSCRIPTIONAL REGULATOR, ICLR FAMILY"/>
    <property type="match status" value="1"/>
</dbReference>
<feature type="domain" description="IclR-ED" evidence="5">
    <location>
        <begin position="70"/>
        <end position="251"/>
    </location>
</feature>
<evidence type="ECO:0000256" key="2">
    <source>
        <dbReference type="ARBA" id="ARBA00023125"/>
    </source>
</evidence>
<dbReference type="InterPro" id="IPR036390">
    <property type="entry name" value="WH_DNA-bd_sf"/>
</dbReference>
<dbReference type="SUPFAM" id="SSF46785">
    <property type="entry name" value="Winged helix' DNA-binding domain"/>
    <property type="match status" value="1"/>
</dbReference>
<evidence type="ECO:0000256" key="3">
    <source>
        <dbReference type="ARBA" id="ARBA00023163"/>
    </source>
</evidence>
<dbReference type="GeneID" id="98319164"/>